<evidence type="ECO:0000256" key="3">
    <source>
        <dbReference type="ARBA" id="ARBA00023163"/>
    </source>
</evidence>
<organism evidence="6 7">
    <name type="scientific">Aeromicrobium choanae</name>
    <dbReference type="NCBI Taxonomy" id="1736691"/>
    <lineage>
        <taxon>Bacteria</taxon>
        <taxon>Bacillati</taxon>
        <taxon>Actinomycetota</taxon>
        <taxon>Actinomycetes</taxon>
        <taxon>Propionibacteriales</taxon>
        <taxon>Nocardioidaceae</taxon>
        <taxon>Aeromicrobium</taxon>
    </lineage>
</organism>
<proteinExistence type="predicted"/>
<dbReference type="AlphaFoldDB" id="A0A1T4YRU3"/>
<dbReference type="Proteomes" id="UP000191040">
    <property type="component" value="Chromosome I"/>
</dbReference>
<dbReference type="RefSeq" id="WP_197684379.1">
    <property type="nucleotide sequence ID" value="NZ_LT796768.1"/>
</dbReference>
<gene>
    <name evidence="6" type="ORF">SAMN06295964_0582</name>
</gene>
<evidence type="ECO:0000313" key="7">
    <source>
        <dbReference type="Proteomes" id="UP000191040"/>
    </source>
</evidence>
<dbReference type="InterPro" id="IPR009057">
    <property type="entry name" value="Homeodomain-like_sf"/>
</dbReference>
<dbReference type="Pfam" id="PF16925">
    <property type="entry name" value="TetR_C_13"/>
    <property type="match status" value="1"/>
</dbReference>
<dbReference type="STRING" id="1736691.SAMN06295964_0582"/>
<dbReference type="InterPro" id="IPR001647">
    <property type="entry name" value="HTH_TetR"/>
</dbReference>
<dbReference type="PANTHER" id="PTHR47506:SF1">
    <property type="entry name" value="HTH-TYPE TRANSCRIPTIONAL REGULATOR YJDC"/>
    <property type="match status" value="1"/>
</dbReference>
<dbReference type="Pfam" id="PF00440">
    <property type="entry name" value="TetR_N"/>
    <property type="match status" value="1"/>
</dbReference>
<protein>
    <submittedName>
        <fullName evidence="6">Transcriptional regulator, TetR family</fullName>
    </submittedName>
</protein>
<dbReference type="InterPro" id="IPR011075">
    <property type="entry name" value="TetR_C"/>
</dbReference>
<dbReference type="PROSITE" id="PS50977">
    <property type="entry name" value="HTH_TETR_2"/>
    <property type="match status" value="1"/>
</dbReference>
<dbReference type="InterPro" id="IPR036271">
    <property type="entry name" value="Tet_transcr_reg_TetR-rel_C_sf"/>
</dbReference>
<accession>A0A1T4YRU3</accession>
<keyword evidence="1" id="KW-0805">Transcription regulation</keyword>
<name>A0A1T4YRU3_9ACTN</name>
<keyword evidence="3" id="KW-0804">Transcription</keyword>
<evidence type="ECO:0000256" key="2">
    <source>
        <dbReference type="ARBA" id="ARBA00023125"/>
    </source>
</evidence>
<dbReference type="SUPFAM" id="SSF48498">
    <property type="entry name" value="Tetracyclin repressor-like, C-terminal domain"/>
    <property type="match status" value="1"/>
</dbReference>
<evidence type="ECO:0000259" key="5">
    <source>
        <dbReference type="PROSITE" id="PS50977"/>
    </source>
</evidence>
<feature type="DNA-binding region" description="H-T-H motif" evidence="4">
    <location>
        <begin position="32"/>
        <end position="51"/>
    </location>
</feature>
<dbReference type="PANTHER" id="PTHR47506">
    <property type="entry name" value="TRANSCRIPTIONAL REGULATORY PROTEIN"/>
    <property type="match status" value="1"/>
</dbReference>
<keyword evidence="7" id="KW-1185">Reference proteome</keyword>
<dbReference type="EMBL" id="LT796768">
    <property type="protein sequence ID" value="SKB04472.1"/>
    <property type="molecule type" value="Genomic_DNA"/>
</dbReference>
<evidence type="ECO:0000256" key="1">
    <source>
        <dbReference type="ARBA" id="ARBA00023015"/>
    </source>
</evidence>
<feature type="domain" description="HTH tetR-type" evidence="5">
    <location>
        <begin position="9"/>
        <end position="69"/>
    </location>
</feature>
<evidence type="ECO:0000256" key="4">
    <source>
        <dbReference type="PROSITE-ProRule" id="PRU00335"/>
    </source>
</evidence>
<keyword evidence="2 4" id="KW-0238">DNA-binding</keyword>
<dbReference type="GO" id="GO:0003677">
    <property type="term" value="F:DNA binding"/>
    <property type="evidence" value="ECO:0007669"/>
    <property type="project" value="UniProtKB-UniRule"/>
</dbReference>
<dbReference type="Gene3D" id="1.10.357.10">
    <property type="entry name" value="Tetracycline Repressor, domain 2"/>
    <property type="match status" value="1"/>
</dbReference>
<sequence length="198" mass="21982">MTDIAPARTSHRDALLREGLNQLFIHGYHGTTVDGLLDATGVPKGSFYHHFGDKESFVVAVLQRYDRFHQRLLEKWSSREELSTAEMMSGYFQDLVEHFVSSGFTHVDLIGKLATEIANGSESIRVILAEQLGRWRTTVEQILRDGQARGDVRTDRDVAELSATINAYIEGAFVVAQSTRDERGLETVSAAIAESIAA</sequence>
<dbReference type="SUPFAM" id="SSF46689">
    <property type="entry name" value="Homeodomain-like"/>
    <property type="match status" value="1"/>
</dbReference>
<reference evidence="7" key="1">
    <citation type="submission" date="2017-02" db="EMBL/GenBank/DDBJ databases">
        <authorList>
            <person name="Varghese N."/>
            <person name="Submissions S."/>
        </authorList>
    </citation>
    <scope>NUCLEOTIDE SEQUENCE [LARGE SCALE GENOMIC DNA]</scope>
    <source>
        <strain evidence="7">9H-4</strain>
    </source>
</reference>
<evidence type="ECO:0000313" key="6">
    <source>
        <dbReference type="EMBL" id="SKB04472.1"/>
    </source>
</evidence>